<sequence length="309" mass="35357">MKQSITLIIISLLLLTYPLFGQPTSKYESVSQCVLQTMKERKLTGNEMFEVIKEECERILGKVEGKGKKKQKGVLFHRVVNRKWGYFKAGDEKKDFKYVGEIVNGEPNGSGTYTSPGGFKYVGEFKDGKHHGKGTIYHLTGAKYEGEWKDNVKHGQGSHTFSDGLKIVGEFRRNRPWNATWYDKKGHFIKNTVSSIEKRQKGVLFGRKVNRKLEWYKTGDEVKDEKYVGEIKNGKPNGQGTEISTYGSKYVGGWKDGELHGQGRVTWSYENVLFQTYVGEWKDGKMWNVTGYGKDGNINRTWVNGKRHK</sequence>
<protein>
    <recommendedName>
        <fullName evidence="3">MORN repeat-containing protein</fullName>
    </recommendedName>
</protein>
<gene>
    <name evidence="2" type="ORF">METZ01_LOCUS83004</name>
</gene>
<dbReference type="AlphaFoldDB" id="A0A381UPY7"/>
<reference evidence="2" key="1">
    <citation type="submission" date="2018-05" db="EMBL/GenBank/DDBJ databases">
        <authorList>
            <person name="Lanie J.A."/>
            <person name="Ng W.-L."/>
            <person name="Kazmierczak K.M."/>
            <person name="Andrzejewski T.M."/>
            <person name="Davidsen T.M."/>
            <person name="Wayne K.J."/>
            <person name="Tettelin H."/>
            <person name="Glass J.I."/>
            <person name="Rusch D."/>
            <person name="Podicherti R."/>
            <person name="Tsui H.-C.T."/>
            <person name="Winkler M.E."/>
        </authorList>
    </citation>
    <scope>NUCLEOTIDE SEQUENCE</scope>
</reference>
<dbReference type="EMBL" id="UINC01006875">
    <property type="protein sequence ID" value="SVA30150.1"/>
    <property type="molecule type" value="Genomic_DNA"/>
</dbReference>
<dbReference type="SMART" id="SM00698">
    <property type="entry name" value="MORN"/>
    <property type="match status" value="6"/>
</dbReference>
<keyword evidence="1" id="KW-0677">Repeat</keyword>
<dbReference type="PANTHER" id="PTHR43215:SF14">
    <property type="entry name" value="RADIAL SPOKE HEAD 1 HOMOLOG"/>
    <property type="match status" value="1"/>
</dbReference>
<dbReference type="Gene3D" id="2.20.110.10">
    <property type="entry name" value="Histone H3 K4-specific methyltransferase SET7/9 N-terminal domain"/>
    <property type="match status" value="3"/>
</dbReference>
<proteinExistence type="predicted"/>
<dbReference type="PANTHER" id="PTHR43215">
    <property type="entry name" value="RADIAL SPOKE HEAD 1 HOMOLOG"/>
    <property type="match status" value="1"/>
</dbReference>
<organism evidence="2">
    <name type="scientific">marine metagenome</name>
    <dbReference type="NCBI Taxonomy" id="408172"/>
    <lineage>
        <taxon>unclassified sequences</taxon>
        <taxon>metagenomes</taxon>
        <taxon>ecological metagenomes</taxon>
    </lineage>
</organism>
<dbReference type="InterPro" id="IPR003409">
    <property type="entry name" value="MORN"/>
</dbReference>
<evidence type="ECO:0000256" key="1">
    <source>
        <dbReference type="ARBA" id="ARBA00022737"/>
    </source>
</evidence>
<evidence type="ECO:0008006" key="3">
    <source>
        <dbReference type="Google" id="ProtNLM"/>
    </source>
</evidence>
<dbReference type="SUPFAM" id="SSF82185">
    <property type="entry name" value="Histone H3 K4-specific methyltransferase SET7/9 N-terminal domain"/>
    <property type="match status" value="2"/>
</dbReference>
<name>A0A381UPY7_9ZZZZ</name>
<evidence type="ECO:0000313" key="2">
    <source>
        <dbReference type="EMBL" id="SVA30150.1"/>
    </source>
</evidence>
<accession>A0A381UPY7</accession>
<dbReference type="Pfam" id="PF02493">
    <property type="entry name" value="MORN"/>
    <property type="match status" value="6"/>
</dbReference>